<keyword evidence="2" id="KW-1185">Reference proteome</keyword>
<dbReference type="EMBL" id="BK013448">
    <property type="protein sequence ID" value="DAD50162.1"/>
    <property type="molecule type" value="Genomic_RNA"/>
</dbReference>
<organism evidence="1 2">
    <name type="scientific">ssRNA phage Zoerhiza.4_1</name>
    <dbReference type="NCBI Taxonomy" id="2786825"/>
    <lineage>
        <taxon>Viruses</taxon>
        <taxon>Riboviria</taxon>
        <taxon>Orthornavirae</taxon>
        <taxon>Lenarviricota</taxon>
        <taxon>Leviviricetes</taxon>
        <taxon>Norzivirales</taxon>
        <taxon>Atkinsviridae</taxon>
        <taxon>Hehspivirus</taxon>
        <taxon>Hehspivirus edaphadaptatum</taxon>
    </lineage>
</organism>
<reference evidence="1" key="1">
    <citation type="submission" date="2020-09" db="EMBL/GenBank/DDBJ databases">
        <title>Leviviricetes taxonomy.</title>
        <authorList>
            <person name="Stockdale S.R."/>
            <person name="Callanan J."/>
            <person name="Adriaenssens E.M."/>
            <person name="Kuhn J.H."/>
            <person name="Rumnieks J."/>
            <person name="Shkoporov A."/>
            <person name="Draper L.A."/>
            <person name="Ross P."/>
            <person name="Hill C."/>
        </authorList>
    </citation>
    <scope>NUCLEOTIDE SEQUENCE</scope>
</reference>
<evidence type="ECO:0000313" key="2">
    <source>
        <dbReference type="Proteomes" id="UP000676015"/>
    </source>
</evidence>
<dbReference type="Proteomes" id="UP000676015">
    <property type="component" value="Segment"/>
</dbReference>
<accession>A0A8S5KZ91</accession>
<sequence>MGTPTSKKISRGNWRQVLLIGLAFVAGSQSKPVAEIAKRLMSDPVFRAYIEGTKVPTVDVPGAGSPDKE</sequence>
<gene>
    <name evidence="1" type="primary">Zoerhiza.4_1_3</name>
</gene>
<evidence type="ECO:0000313" key="1">
    <source>
        <dbReference type="EMBL" id="DAD50162.1"/>
    </source>
</evidence>
<dbReference type="KEGG" id="vg:80396932"/>
<name>A0A8S5KZ91_9VIRU</name>
<dbReference type="GeneID" id="80396932"/>
<dbReference type="RefSeq" id="YP_010768751.1">
    <property type="nucleotide sequence ID" value="NC_073781.1"/>
</dbReference>
<protein>
    <submittedName>
        <fullName evidence="1">Uncharacterized protein</fullName>
    </submittedName>
</protein>
<proteinExistence type="predicted"/>